<organism evidence="5 6">
    <name type="scientific">Myriangium duriaei CBS 260.36</name>
    <dbReference type="NCBI Taxonomy" id="1168546"/>
    <lineage>
        <taxon>Eukaryota</taxon>
        <taxon>Fungi</taxon>
        <taxon>Dikarya</taxon>
        <taxon>Ascomycota</taxon>
        <taxon>Pezizomycotina</taxon>
        <taxon>Dothideomycetes</taxon>
        <taxon>Dothideomycetidae</taxon>
        <taxon>Myriangiales</taxon>
        <taxon>Myriangiaceae</taxon>
        <taxon>Myriangium</taxon>
    </lineage>
</organism>
<dbReference type="EMBL" id="ML996085">
    <property type="protein sequence ID" value="KAF2153309.1"/>
    <property type="molecule type" value="Genomic_DNA"/>
</dbReference>
<dbReference type="Gene3D" id="3.40.50.720">
    <property type="entry name" value="NAD(P)-binding Rossmann-like Domain"/>
    <property type="match status" value="1"/>
</dbReference>
<name>A0A9P4J246_9PEZI</name>
<comment type="caution">
    <text evidence="5">The sequence shown here is derived from an EMBL/GenBank/DDBJ whole genome shotgun (WGS) entry which is preliminary data.</text>
</comment>
<dbReference type="InterPro" id="IPR036291">
    <property type="entry name" value="NAD(P)-bd_dom_sf"/>
</dbReference>
<keyword evidence="3" id="KW-0560">Oxidoreductase</keyword>
<dbReference type="GO" id="GO:0050664">
    <property type="term" value="F:oxidoreductase activity, acting on NAD(P)H, oxygen as acceptor"/>
    <property type="evidence" value="ECO:0007669"/>
    <property type="project" value="TreeGrafter"/>
</dbReference>
<feature type="domain" description="Ketoreductase" evidence="4">
    <location>
        <begin position="5"/>
        <end position="223"/>
    </location>
</feature>
<dbReference type="PANTHER" id="PTHR43008">
    <property type="entry name" value="BENZIL REDUCTASE"/>
    <property type="match status" value="1"/>
</dbReference>
<dbReference type="Proteomes" id="UP000799439">
    <property type="component" value="Unassembled WGS sequence"/>
</dbReference>
<dbReference type="OrthoDB" id="153074at2759"/>
<dbReference type="CDD" id="cd05367">
    <property type="entry name" value="SPR-like_SDR_c"/>
    <property type="match status" value="1"/>
</dbReference>
<sequence length="253" mass="27146">MAQSKTIILTGASRGIGLAIAHFLLKRQHNLVVVARSQGPLDELQRQYDGQVKVLAGDLADFSLGAKALDLATNAFGGLDGVVLNHGILDPVARVADTKVGDWQTAFNINYFSCVAIIQTCLPALRQSKGKIILTSSGAAQSTYSTWGAYGATKAALNHLAATLATEEPDITTVSVRPGVVDTDMQKAIREQHASVMDKHNADNFLNLKATGKLLRPEQPGHVMAQLALEAPKELSGAFITWNDEKLKEFQES</sequence>
<dbReference type="SMART" id="SM00822">
    <property type="entry name" value="PKS_KR"/>
    <property type="match status" value="1"/>
</dbReference>
<keyword evidence="6" id="KW-1185">Reference proteome</keyword>
<reference evidence="5" key="1">
    <citation type="journal article" date="2020" name="Stud. Mycol.">
        <title>101 Dothideomycetes genomes: a test case for predicting lifestyles and emergence of pathogens.</title>
        <authorList>
            <person name="Haridas S."/>
            <person name="Albert R."/>
            <person name="Binder M."/>
            <person name="Bloem J."/>
            <person name="Labutti K."/>
            <person name="Salamov A."/>
            <person name="Andreopoulos B."/>
            <person name="Baker S."/>
            <person name="Barry K."/>
            <person name="Bills G."/>
            <person name="Bluhm B."/>
            <person name="Cannon C."/>
            <person name="Castanera R."/>
            <person name="Culley D."/>
            <person name="Daum C."/>
            <person name="Ezra D."/>
            <person name="Gonzalez J."/>
            <person name="Henrissat B."/>
            <person name="Kuo A."/>
            <person name="Liang C."/>
            <person name="Lipzen A."/>
            <person name="Lutzoni F."/>
            <person name="Magnuson J."/>
            <person name="Mondo S."/>
            <person name="Nolan M."/>
            <person name="Ohm R."/>
            <person name="Pangilinan J."/>
            <person name="Park H.-J."/>
            <person name="Ramirez L."/>
            <person name="Alfaro M."/>
            <person name="Sun H."/>
            <person name="Tritt A."/>
            <person name="Yoshinaga Y."/>
            <person name="Zwiers L.-H."/>
            <person name="Turgeon B."/>
            <person name="Goodwin S."/>
            <person name="Spatafora J."/>
            <person name="Crous P."/>
            <person name="Grigoriev I."/>
        </authorList>
    </citation>
    <scope>NUCLEOTIDE SEQUENCE</scope>
    <source>
        <strain evidence="5">CBS 260.36</strain>
    </source>
</reference>
<evidence type="ECO:0000256" key="1">
    <source>
        <dbReference type="ARBA" id="ARBA00006484"/>
    </source>
</evidence>
<evidence type="ECO:0000313" key="6">
    <source>
        <dbReference type="Proteomes" id="UP000799439"/>
    </source>
</evidence>
<evidence type="ECO:0000256" key="3">
    <source>
        <dbReference type="ARBA" id="ARBA00023002"/>
    </source>
</evidence>
<dbReference type="SUPFAM" id="SSF51735">
    <property type="entry name" value="NAD(P)-binding Rossmann-fold domains"/>
    <property type="match status" value="1"/>
</dbReference>
<accession>A0A9P4J246</accession>
<keyword evidence="2" id="KW-0521">NADP</keyword>
<dbReference type="Pfam" id="PF00106">
    <property type="entry name" value="adh_short"/>
    <property type="match status" value="1"/>
</dbReference>
<dbReference type="PROSITE" id="PS00061">
    <property type="entry name" value="ADH_SHORT"/>
    <property type="match status" value="1"/>
</dbReference>
<evidence type="ECO:0000256" key="2">
    <source>
        <dbReference type="ARBA" id="ARBA00022857"/>
    </source>
</evidence>
<dbReference type="InterPro" id="IPR057326">
    <property type="entry name" value="KR_dom"/>
</dbReference>
<proteinExistence type="inferred from homology"/>
<dbReference type="InterPro" id="IPR002347">
    <property type="entry name" value="SDR_fam"/>
</dbReference>
<dbReference type="FunFam" id="3.40.50.720:FF:000281">
    <property type="entry name" value="Uncharacterized oxidoreductase YIR035C"/>
    <property type="match status" value="1"/>
</dbReference>
<evidence type="ECO:0000313" key="5">
    <source>
        <dbReference type="EMBL" id="KAF2153309.1"/>
    </source>
</evidence>
<dbReference type="InterPro" id="IPR020904">
    <property type="entry name" value="Sc_DH/Rdtase_CS"/>
</dbReference>
<evidence type="ECO:0000259" key="4">
    <source>
        <dbReference type="SMART" id="SM00822"/>
    </source>
</evidence>
<gene>
    <name evidence="5" type="ORF">K461DRAFT_255495</name>
</gene>
<dbReference type="AlphaFoldDB" id="A0A9P4J246"/>
<protein>
    <submittedName>
        <fullName evidence="5">NAD(P)-binding protein</fullName>
    </submittedName>
</protein>
<dbReference type="PRINTS" id="PR00081">
    <property type="entry name" value="GDHRDH"/>
</dbReference>
<comment type="similarity">
    <text evidence="1">Belongs to the short-chain dehydrogenases/reductases (SDR) family.</text>
</comment>
<dbReference type="PANTHER" id="PTHR43008:SF8">
    <property type="entry name" value="BENZIL REDUCTASE ((S)-BENZOIN FORMING) IRC24"/>
    <property type="match status" value="1"/>
</dbReference>